<feature type="compositionally biased region" description="Acidic residues" evidence="1">
    <location>
        <begin position="601"/>
        <end position="616"/>
    </location>
</feature>
<keyword evidence="2" id="KW-1133">Transmembrane helix</keyword>
<protein>
    <submittedName>
        <fullName evidence="4">VWA domain-containing protein</fullName>
    </submittedName>
</protein>
<organism evidence="4 5">
    <name type="scientific">Aestuariirhabdus litorea</name>
    <dbReference type="NCBI Taxonomy" id="2528527"/>
    <lineage>
        <taxon>Bacteria</taxon>
        <taxon>Pseudomonadati</taxon>
        <taxon>Pseudomonadota</taxon>
        <taxon>Gammaproteobacteria</taxon>
        <taxon>Oceanospirillales</taxon>
        <taxon>Aestuariirhabdaceae</taxon>
        <taxon>Aestuariirhabdus</taxon>
    </lineage>
</organism>
<dbReference type="AlphaFoldDB" id="A0A3P3VQF4"/>
<feature type="compositionally biased region" description="Acidic residues" evidence="1">
    <location>
        <begin position="567"/>
        <end position="577"/>
    </location>
</feature>
<feature type="compositionally biased region" description="Low complexity" evidence="1">
    <location>
        <begin position="589"/>
        <end position="600"/>
    </location>
</feature>
<dbReference type="SUPFAM" id="SSF53300">
    <property type="entry name" value="vWA-like"/>
    <property type="match status" value="1"/>
</dbReference>
<dbReference type="Gene3D" id="3.40.50.410">
    <property type="entry name" value="von Willebrand factor, type A domain"/>
    <property type="match status" value="1"/>
</dbReference>
<name>A0A3P3VQF4_9GAMM</name>
<dbReference type="InterPro" id="IPR002035">
    <property type="entry name" value="VWF_A"/>
</dbReference>
<evidence type="ECO:0000256" key="1">
    <source>
        <dbReference type="SAM" id="MobiDB-lite"/>
    </source>
</evidence>
<keyword evidence="2" id="KW-0472">Membrane</keyword>
<evidence type="ECO:0000256" key="2">
    <source>
        <dbReference type="SAM" id="Phobius"/>
    </source>
</evidence>
<dbReference type="CDD" id="cd00198">
    <property type="entry name" value="vWFA"/>
    <property type="match status" value="1"/>
</dbReference>
<feature type="domain" description="VWFA" evidence="3">
    <location>
        <begin position="36"/>
        <end position="227"/>
    </location>
</feature>
<keyword evidence="5" id="KW-1185">Reference proteome</keyword>
<proteinExistence type="predicted"/>
<dbReference type="SMART" id="SM00327">
    <property type="entry name" value="VWA"/>
    <property type="match status" value="1"/>
</dbReference>
<evidence type="ECO:0000259" key="3">
    <source>
        <dbReference type="PROSITE" id="PS50234"/>
    </source>
</evidence>
<sequence length="667" mass="72951">MGGFALIGTVLGSIRWVVVMALLALSGYTAGAMGNDVRMLIDISGSMKANDPDNLRVPAVELMTDLLPDGAKAGVWTFGQEVNMLVPYGTVNELWRKRARERIKQINSVGLYTNIGAVLDKASFDRNDPATDSERNLILLTDGMVDVSKEKAADAEARERILSQQLPELAGRGYRIHTIALSENSDRELMDTLAIDSGGLSSRASSAQDLTTLFLKALEQAEPVEEVPLKDNRFLIDSSVDEFTLLAFKSSPDDRVQLRSPSEAVIDRNQPGEGVRWYAAPGYELITIPQPYEGEWLLQSQERPDNRVTVVSDFKMEVSRLSPNAYVGEQLSLEVGFTESGQPLKDPALLELIALGIELRDGEGEIVSQARAAGSEFVNGIFKHRLPPLPDPGDYELIVLADGQTFKREQRQPLSVREPFLFRANLVTGQGPDRFDVEVVPRTQSIDRGATEVFARVIKPDGTKQLRGVITLDAEARRWSFPIEALVRGEYQINLKVSAVTQEGKPFEVTSPLTLSYPEATLLTAPVAEPGVEIASPEQPTDPEPAQVEELQAEPGLLDEAEKTAESDTDLPPEADTDIPATDSDTQTAEPAEPSSPEGQAEAEEAGQAEEPGEPEEESRLWLYIALALANLLVVVGLVFVYLKFIREPKPAPAPADEEGEDDRDSR</sequence>
<accession>A0A3P3VQF4</accession>
<evidence type="ECO:0000313" key="5">
    <source>
        <dbReference type="Proteomes" id="UP000280792"/>
    </source>
</evidence>
<feature type="region of interest" description="Disordered" evidence="1">
    <location>
        <begin position="562"/>
        <end position="616"/>
    </location>
</feature>
<reference evidence="4 5" key="2">
    <citation type="submission" date="2018-12" db="EMBL/GenBank/DDBJ databases">
        <title>Simiduia agarivorans gen. nov., sp. nov., a marine, agarolytic bacterium isolated from shallow coastal water from Keelung, Taiwan.</title>
        <authorList>
            <person name="Shieh W.Y."/>
        </authorList>
    </citation>
    <scope>NUCLEOTIDE SEQUENCE [LARGE SCALE GENOMIC DNA]</scope>
    <source>
        <strain evidence="4 5">GTF-13</strain>
    </source>
</reference>
<dbReference type="InterPro" id="IPR036465">
    <property type="entry name" value="vWFA_dom_sf"/>
</dbReference>
<reference evidence="4 5" key="1">
    <citation type="submission" date="2018-08" db="EMBL/GenBank/DDBJ databases">
        <authorList>
            <person name="Khan S.A."/>
        </authorList>
    </citation>
    <scope>NUCLEOTIDE SEQUENCE [LARGE SCALE GENOMIC DNA]</scope>
    <source>
        <strain evidence="4 5">GTF-13</strain>
    </source>
</reference>
<dbReference type="Proteomes" id="UP000280792">
    <property type="component" value="Unassembled WGS sequence"/>
</dbReference>
<dbReference type="PROSITE" id="PS50234">
    <property type="entry name" value="VWFA"/>
    <property type="match status" value="1"/>
</dbReference>
<feature type="transmembrane region" description="Helical" evidence="2">
    <location>
        <begin position="621"/>
        <end position="643"/>
    </location>
</feature>
<comment type="caution">
    <text evidence="4">The sequence shown here is derived from an EMBL/GenBank/DDBJ whole genome shotgun (WGS) entry which is preliminary data.</text>
</comment>
<keyword evidence="2" id="KW-0812">Transmembrane</keyword>
<dbReference type="EMBL" id="QWEZ01000001">
    <property type="protein sequence ID" value="RRJ84557.1"/>
    <property type="molecule type" value="Genomic_DNA"/>
</dbReference>
<gene>
    <name evidence="4" type="ORF">D0544_05490</name>
</gene>
<evidence type="ECO:0000313" key="4">
    <source>
        <dbReference type="EMBL" id="RRJ84557.1"/>
    </source>
</evidence>
<dbReference type="Pfam" id="PF00092">
    <property type="entry name" value="VWA"/>
    <property type="match status" value="1"/>
</dbReference>